<evidence type="ECO:0000256" key="3">
    <source>
        <dbReference type="ARBA" id="ARBA00022694"/>
    </source>
</evidence>
<feature type="binding site" evidence="10">
    <location>
        <position position="257"/>
    </location>
    <ligand>
        <name>Mg(2+)</name>
        <dbReference type="ChEBI" id="CHEBI:18420"/>
    </ligand>
</feature>
<keyword evidence="6 10" id="KW-0378">Hydrolase</keyword>
<dbReference type="Gene3D" id="1.20.120.430">
    <property type="entry name" value="tRNA modification GTPase MnmE domain 2"/>
    <property type="match status" value="1"/>
</dbReference>
<dbReference type="GO" id="GO:0030488">
    <property type="term" value="P:tRNA methylation"/>
    <property type="evidence" value="ECO:0007669"/>
    <property type="project" value="TreeGrafter"/>
</dbReference>
<keyword evidence="14" id="KW-1185">Reference proteome</keyword>
<dbReference type="HAMAP" id="MF_00379">
    <property type="entry name" value="GTPase_MnmE"/>
    <property type="match status" value="1"/>
</dbReference>
<sequence length="468" mass="51292">MQQDYTISAIATAIGEGGIGIVRLSGEKSVEIAEKCFRPAGGHRLSECTPRVAVFGRIYDEEGRFLDEAICIVMRAPHSYTCEDVVELQCHGGPLVLRQVLGLTYRLGAQPAEPGEFTKRAFLNGRLDLSQAQSVMDVIQARTAASLEMAAGNLQGRLSEEIGNLRQEILEIIAHLEASIDFPEDDIEEVALGEAELKVEKIYGQVQDLLGSADRGRILRDGLRTAIIGRPNAGKSSLMNLMLGQERSIVTDVPGTTRDSIEEYVNIGGIPLKLADTAGIREAENLVEQIGVERAYSYAREAELVLAVFDGSQGLTAQDEAIWQLLGQCRGRIIVILNKSDLDGKLGQEDIEKIATEKEVEEIYDIITMSAKAGSGLNELEEAIQRLVFGGKIGWQESAMVSNARQQEILRKALELLEQTRVTLLNGMSEDFVVIDLRSAWEKLGEITGETIGEDIIDEIFSRFCLGK</sequence>
<dbReference type="InterPro" id="IPR031168">
    <property type="entry name" value="G_TrmE"/>
</dbReference>
<feature type="binding site" evidence="10">
    <location>
        <position position="251"/>
    </location>
    <ligand>
        <name>K(+)</name>
        <dbReference type="ChEBI" id="CHEBI:29103"/>
    </ligand>
</feature>
<feature type="binding site" evidence="10">
    <location>
        <position position="236"/>
    </location>
    <ligand>
        <name>Mg(2+)</name>
        <dbReference type="ChEBI" id="CHEBI:18420"/>
    </ligand>
</feature>
<dbReference type="EC" id="3.6.-.-" evidence="10"/>
<feature type="binding site" evidence="10">
    <location>
        <position position="87"/>
    </location>
    <ligand>
        <name>(6S)-5-formyl-5,6,7,8-tetrahydrofolate</name>
        <dbReference type="ChEBI" id="CHEBI:57457"/>
    </ligand>
</feature>
<reference evidence="13 14" key="1">
    <citation type="submission" date="2019-08" db="EMBL/GenBank/DDBJ databases">
        <title>In-depth cultivation of the pig gut microbiome towards novel bacterial diversity and tailored functional studies.</title>
        <authorList>
            <person name="Wylensek D."/>
            <person name="Hitch T.C.A."/>
            <person name="Clavel T."/>
        </authorList>
    </citation>
    <scope>NUCLEOTIDE SEQUENCE [LARGE SCALE GENOMIC DNA]</scope>
    <source>
        <strain evidence="13 14">WCA-693-APC-5D-A</strain>
    </source>
</reference>
<dbReference type="GO" id="GO:0002098">
    <property type="term" value="P:tRNA wobble uridine modification"/>
    <property type="evidence" value="ECO:0007669"/>
    <property type="project" value="TreeGrafter"/>
</dbReference>
<dbReference type="SUPFAM" id="SSF52540">
    <property type="entry name" value="P-loop containing nucleoside triphosphate hydrolases"/>
    <property type="match status" value="1"/>
</dbReference>
<dbReference type="PANTHER" id="PTHR42714">
    <property type="entry name" value="TRNA MODIFICATION GTPASE GTPBP3"/>
    <property type="match status" value="1"/>
</dbReference>
<evidence type="ECO:0000256" key="1">
    <source>
        <dbReference type="ARBA" id="ARBA00011043"/>
    </source>
</evidence>
<dbReference type="NCBIfam" id="TIGR00450">
    <property type="entry name" value="mnmE_trmE_thdF"/>
    <property type="match status" value="1"/>
</dbReference>
<evidence type="ECO:0000256" key="5">
    <source>
        <dbReference type="ARBA" id="ARBA00022741"/>
    </source>
</evidence>
<keyword evidence="5 10" id="KW-0547">Nucleotide-binding</keyword>
<gene>
    <name evidence="10 13" type="primary">mnmE</name>
    <name evidence="10" type="synonym">trmE</name>
    <name evidence="13" type="ORF">FYJ84_10220</name>
</gene>
<organism evidence="13 14">
    <name type="scientific">Anaerovibrio slackiae</name>
    <dbReference type="NCBI Taxonomy" id="2652309"/>
    <lineage>
        <taxon>Bacteria</taxon>
        <taxon>Bacillati</taxon>
        <taxon>Bacillota</taxon>
        <taxon>Negativicutes</taxon>
        <taxon>Selenomonadales</taxon>
        <taxon>Selenomonadaceae</taxon>
        <taxon>Anaerovibrio</taxon>
    </lineage>
</organism>
<dbReference type="Pfam" id="PF10396">
    <property type="entry name" value="TrmE_N"/>
    <property type="match status" value="1"/>
</dbReference>
<dbReference type="GO" id="GO:0046872">
    <property type="term" value="F:metal ion binding"/>
    <property type="evidence" value="ECO:0007669"/>
    <property type="project" value="UniProtKB-KW"/>
</dbReference>
<dbReference type="PANTHER" id="PTHR42714:SF2">
    <property type="entry name" value="TRNA MODIFICATION GTPASE GTPBP3, MITOCHONDRIAL"/>
    <property type="match status" value="1"/>
</dbReference>
<evidence type="ECO:0000256" key="4">
    <source>
        <dbReference type="ARBA" id="ARBA00022723"/>
    </source>
</evidence>
<proteinExistence type="inferred from homology"/>
<comment type="subcellular location">
    <subcellularLocation>
        <location evidence="10">Cytoplasm</location>
    </subcellularLocation>
</comment>
<comment type="caution">
    <text evidence="13">The sequence shown here is derived from an EMBL/GenBank/DDBJ whole genome shotgun (WGS) entry which is preliminary data.</text>
</comment>
<dbReference type="Proteomes" id="UP000433181">
    <property type="component" value="Unassembled WGS sequence"/>
</dbReference>
<dbReference type="GO" id="GO:0042802">
    <property type="term" value="F:identical protein binding"/>
    <property type="evidence" value="ECO:0007669"/>
    <property type="project" value="UniProtKB-ARBA"/>
</dbReference>
<dbReference type="GO" id="GO:0005525">
    <property type="term" value="F:GTP binding"/>
    <property type="evidence" value="ECO:0007669"/>
    <property type="project" value="UniProtKB-UniRule"/>
</dbReference>
<accession>A0A6I2UIF2</accession>
<dbReference type="RefSeq" id="WP_154407529.1">
    <property type="nucleotide sequence ID" value="NZ_JAQXJM010000004.1"/>
</dbReference>
<keyword evidence="3 10" id="KW-0819">tRNA processing</keyword>
<keyword evidence="4 10" id="KW-0479">Metal-binding</keyword>
<comment type="subunit">
    <text evidence="10">Homodimer. Heterotetramer of two MnmE and two MnmG subunits.</text>
</comment>
<dbReference type="Pfam" id="PF12631">
    <property type="entry name" value="MnmE_helical"/>
    <property type="match status" value="1"/>
</dbReference>
<dbReference type="CDD" id="cd14858">
    <property type="entry name" value="TrmE_N"/>
    <property type="match status" value="1"/>
</dbReference>
<dbReference type="Gene3D" id="3.40.50.300">
    <property type="entry name" value="P-loop containing nucleotide triphosphate hydrolases"/>
    <property type="match status" value="1"/>
</dbReference>
<evidence type="ECO:0000256" key="2">
    <source>
        <dbReference type="ARBA" id="ARBA00022490"/>
    </source>
</evidence>
<dbReference type="FunFam" id="3.40.50.300:FF:000494">
    <property type="entry name" value="tRNA modification GTPase MnmE"/>
    <property type="match status" value="1"/>
</dbReference>
<dbReference type="InterPro" id="IPR004520">
    <property type="entry name" value="GTPase_MnmE"/>
</dbReference>
<comment type="cofactor">
    <cofactor evidence="10">
        <name>K(+)</name>
        <dbReference type="ChEBI" id="CHEBI:29103"/>
    </cofactor>
    <text evidence="10">Binds 1 potassium ion per subunit.</text>
</comment>
<dbReference type="CDD" id="cd04164">
    <property type="entry name" value="trmE"/>
    <property type="match status" value="1"/>
</dbReference>
<dbReference type="InterPro" id="IPR027368">
    <property type="entry name" value="MnmE_dom2"/>
</dbReference>
<evidence type="ECO:0000313" key="13">
    <source>
        <dbReference type="EMBL" id="MSU09360.1"/>
    </source>
</evidence>
<feature type="domain" description="TrmE-type G" evidence="12">
    <location>
        <begin position="222"/>
        <end position="389"/>
    </location>
</feature>
<keyword evidence="2 10" id="KW-0963">Cytoplasm</keyword>
<feature type="binding site" evidence="10">
    <location>
        <position position="256"/>
    </location>
    <ligand>
        <name>K(+)</name>
        <dbReference type="ChEBI" id="CHEBI:29103"/>
    </ligand>
</feature>
<dbReference type="InterPro" id="IPR006073">
    <property type="entry name" value="GTP-bd"/>
</dbReference>
<feature type="binding site" evidence="10">
    <location>
        <position position="126"/>
    </location>
    <ligand>
        <name>(6S)-5-formyl-5,6,7,8-tetrahydrofolate</name>
        <dbReference type="ChEBI" id="CHEBI:57457"/>
    </ligand>
</feature>
<dbReference type="NCBIfam" id="TIGR00231">
    <property type="entry name" value="small_GTP"/>
    <property type="match status" value="1"/>
</dbReference>
<keyword evidence="7 10" id="KW-0460">Magnesium</keyword>
<dbReference type="NCBIfam" id="NF003661">
    <property type="entry name" value="PRK05291.1-3"/>
    <property type="match status" value="1"/>
</dbReference>
<dbReference type="InterPro" id="IPR027266">
    <property type="entry name" value="TrmE/GcvT-like"/>
</dbReference>
<dbReference type="EMBL" id="VUNR01000021">
    <property type="protein sequence ID" value="MSU09360.1"/>
    <property type="molecule type" value="Genomic_DNA"/>
</dbReference>
<evidence type="ECO:0000256" key="7">
    <source>
        <dbReference type="ARBA" id="ARBA00022842"/>
    </source>
</evidence>
<dbReference type="SUPFAM" id="SSF116878">
    <property type="entry name" value="TrmE connector domain"/>
    <property type="match status" value="1"/>
</dbReference>
<feature type="binding site" evidence="10">
    <location>
        <position position="253"/>
    </location>
    <ligand>
        <name>K(+)</name>
        <dbReference type="ChEBI" id="CHEBI:29103"/>
    </ligand>
</feature>
<dbReference type="InterPro" id="IPR005225">
    <property type="entry name" value="Small_GTP-bd"/>
</dbReference>
<feature type="binding site" evidence="10">
    <location>
        <position position="232"/>
    </location>
    <ligand>
        <name>K(+)</name>
        <dbReference type="ChEBI" id="CHEBI:29103"/>
    </ligand>
</feature>
<evidence type="ECO:0000256" key="6">
    <source>
        <dbReference type="ARBA" id="ARBA00022801"/>
    </source>
</evidence>
<dbReference type="InterPro" id="IPR027417">
    <property type="entry name" value="P-loop_NTPase"/>
</dbReference>
<dbReference type="FunFam" id="3.30.1360.120:FF:000003">
    <property type="entry name" value="tRNA modification GTPase MnmE"/>
    <property type="match status" value="1"/>
</dbReference>
<dbReference type="GeneID" id="96779301"/>
<keyword evidence="9 10" id="KW-0342">GTP-binding</keyword>
<dbReference type="Pfam" id="PF01926">
    <property type="entry name" value="MMR_HSR1"/>
    <property type="match status" value="1"/>
</dbReference>
<feature type="binding site" evidence="10">
    <location>
        <begin position="251"/>
        <end position="257"/>
    </location>
    <ligand>
        <name>GTP</name>
        <dbReference type="ChEBI" id="CHEBI:37565"/>
    </ligand>
</feature>
<feature type="binding site" evidence="10">
    <location>
        <begin position="276"/>
        <end position="279"/>
    </location>
    <ligand>
        <name>GTP</name>
        <dbReference type="ChEBI" id="CHEBI:37565"/>
    </ligand>
</feature>
<protein>
    <recommendedName>
        <fullName evidence="10">tRNA modification GTPase MnmE</fullName>
        <ecNumber evidence="10">3.6.-.-</ecNumber>
    </recommendedName>
</protein>
<dbReference type="InterPro" id="IPR018948">
    <property type="entry name" value="GTP-bd_TrmE_N"/>
</dbReference>
<evidence type="ECO:0000256" key="11">
    <source>
        <dbReference type="RuleBase" id="RU003313"/>
    </source>
</evidence>
<dbReference type="Gene3D" id="3.30.1360.120">
    <property type="entry name" value="Probable tRNA modification gtpase trme, domain 1"/>
    <property type="match status" value="1"/>
</dbReference>
<keyword evidence="8 10" id="KW-0630">Potassium</keyword>
<comment type="caution">
    <text evidence="10">Lacks conserved residue(s) required for the propagation of feature annotation.</text>
</comment>
<feature type="binding site" evidence="10">
    <location>
        <begin position="232"/>
        <end position="237"/>
    </location>
    <ligand>
        <name>GTP</name>
        <dbReference type="ChEBI" id="CHEBI:37565"/>
    </ligand>
</feature>
<feature type="binding site" evidence="10">
    <location>
        <position position="23"/>
    </location>
    <ligand>
        <name>(6S)-5-formyl-5,6,7,8-tetrahydrofolate</name>
        <dbReference type="ChEBI" id="CHEBI:57457"/>
    </ligand>
</feature>
<name>A0A6I2UIF2_9FIRM</name>
<evidence type="ECO:0000256" key="8">
    <source>
        <dbReference type="ARBA" id="ARBA00022958"/>
    </source>
</evidence>
<dbReference type="PROSITE" id="PS51709">
    <property type="entry name" value="G_TRME"/>
    <property type="match status" value="1"/>
</dbReference>
<dbReference type="GO" id="GO:0003924">
    <property type="term" value="F:GTPase activity"/>
    <property type="evidence" value="ECO:0007669"/>
    <property type="project" value="UniProtKB-UniRule"/>
</dbReference>
<evidence type="ECO:0000256" key="10">
    <source>
        <dbReference type="HAMAP-Rule" id="MF_00379"/>
    </source>
</evidence>
<evidence type="ECO:0000313" key="14">
    <source>
        <dbReference type="Proteomes" id="UP000433181"/>
    </source>
</evidence>
<dbReference type="GO" id="GO:0005829">
    <property type="term" value="C:cytosol"/>
    <property type="evidence" value="ECO:0007669"/>
    <property type="project" value="TreeGrafter"/>
</dbReference>
<dbReference type="InterPro" id="IPR025867">
    <property type="entry name" value="MnmE_helical"/>
</dbReference>
<evidence type="ECO:0000259" key="12">
    <source>
        <dbReference type="PROSITE" id="PS51709"/>
    </source>
</evidence>
<dbReference type="AlphaFoldDB" id="A0A6I2UIF2"/>
<comment type="similarity">
    <text evidence="1 10 11">Belongs to the TRAFAC class TrmE-Era-EngA-EngB-Septin-like GTPase superfamily. TrmE GTPase family.</text>
</comment>
<comment type="function">
    <text evidence="10">Exhibits a very high intrinsic GTPase hydrolysis rate. Involved in the addition of a carboxymethylaminomethyl (cmnm) group at the wobble position (U34) of certain tRNAs, forming tRNA-cmnm(5)s(2)U34.</text>
</comment>
<evidence type="ECO:0000256" key="9">
    <source>
        <dbReference type="ARBA" id="ARBA00023134"/>
    </source>
</evidence>
<feature type="binding site" evidence="10">
    <location>
        <position position="468"/>
    </location>
    <ligand>
        <name>(6S)-5-formyl-5,6,7,8-tetrahydrofolate</name>
        <dbReference type="ChEBI" id="CHEBI:57457"/>
    </ligand>
</feature>